<accession>A0A6J6HWH4</accession>
<proteinExistence type="predicted"/>
<keyword evidence="3" id="KW-0408">Iron</keyword>
<keyword evidence="2" id="KW-0479">Metal-binding</keyword>
<dbReference type="InterPro" id="IPR006311">
    <property type="entry name" value="TAT_signal"/>
</dbReference>
<dbReference type="CDD" id="cd03467">
    <property type="entry name" value="Rieske"/>
    <property type="match status" value="1"/>
</dbReference>
<keyword evidence="1" id="KW-0001">2Fe-2S</keyword>
<dbReference type="AlphaFoldDB" id="A0A6J6HWH4"/>
<gene>
    <name evidence="6" type="ORF">UFOPK1909_00287</name>
</gene>
<evidence type="ECO:0000256" key="3">
    <source>
        <dbReference type="ARBA" id="ARBA00023004"/>
    </source>
</evidence>
<dbReference type="Pfam" id="PF00355">
    <property type="entry name" value="Rieske"/>
    <property type="match status" value="1"/>
</dbReference>
<dbReference type="Gene3D" id="2.102.10.10">
    <property type="entry name" value="Rieske [2Fe-2S] iron-sulphur domain"/>
    <property type="match status" value="1"/>
</dbReference>
<dbReference type="SUPFAM" id="SSF50022">
    <property type="entry name" value="ISP domain"/>
    <property type="match status" value="1"/>
</dbReference>
<dbReference type="PROSITE" id="PS51296">
    <property type="entry name" value="RIESKE"/>
    <property type="match status" value="1"/>
</dbReference>
<dbReference type="InterPro" id="IPR036922">
    <property type="entry name" value="Rieske_2Fe-2S_sf"/>
</dbReference>
<feature type="domain" description="Rieske" evidence="5">
    <location>
        <begin position="34"/>
        <end position="127"/>
    </location>
</feature>
<evidence type="ECO:0000256" key="1">
    <source>
        <dbReference type="ARBA" id="ARBA00022714"/>
    </source>
</evidence>
<sequence>MITRRGLLIAIASSTAAIGLTGLSERAANAAKTYTVCKTSEVPLKGGKTFTVAKQKILITQPKAGTFKAFYAICTHAGSTLTGATNNEIKCLSHGAKFDATTGMAKAVASSPLGKVTVTASKGSVKVTF</sequence>
<protein>
    <submittedName>
        <fullName evidence="6">Unannotated protein</fullName>
    </submittedName>
</protein>
<dbReference type="GO" id="GO:0046872">
    <property type="term" value="F:metal ion binding"/>
    <property type="evidence" value="ECO:0007669"/>
    <property type="project" value="UniProtKB-KW"/>
</dbReference>
<dbReference type="EMBL" id="CAEZVD010000013">
    <property type="protein sequence ID" value="CAB4617396.1"/>
    <property type="molecule type" value="Genomic_DNA"/>
</dbReference>
<dbReference type="GO" id="GO:0051537">
    <property type="term" value="F:2 iron, 2 sulfur cluster binding"/>
    <property type="evidence" value="ECO:0007669"/>
    <property type="project" value="UniProtKB-KW"/>
</dbReference>
<dbReference type="PROSITE" id="PS51318">
    <property type="entry name" value="TAT"/>
    <property type="match status" value="1"/>
</dbReference>
<evidence type="ECO:0000256" key="4">
    <source>
        <dbReference type="ARBA" id="ARBA00023014"/>
    </source>
</evidence>
<reference evidence="6" key="1">
    <citation type="submission" date="2020-05" db="EMBL/GenBank/DDBJ databases">
        <authorList>
            <person name="Chiriac C."/>
            <person name="Salcher M."/>
            <person name="Ghai R."/>
            <person name="Kavagutti S V."/>
        </authorList>
    </citation>
    <scope>NUCLEOTIDE SEQUENCE</scope>
</reference>
<evidence type="ECO:0000256" key="2">
    <source>
        <dbReference type="ARBA" id="ARBA00022723"/>
    </source>
</evidence>
<organism evidence="6">
    <name type="scientific">freshwater metagenome</name>
    <dbReference type="NCBI Taxonomy" id="449393"/>
    <lineage>
        <taxon>unclassified sequences</taxon>
        <taxon>metagenomes</taxon>
        <taxon>ecological metagenomes</taxon>
    </lineage>
</organism>
<evidence type="ECO:0000313" key="6">
    <source>
        <dbReference type="EMBL" id="CAB4617396.1"/>
    </source>
</evidence>
<name>A0A6J6HWH4_9ZZZZ</name>
<keyword evidence="4" id="KW-0411">Iron-sulfur</keyword>
<evidence type="ECO:0000259" key="5">
    <source>
        <dbReference type="PROSITE" id="PS51296"/>
    </source>
</evidence>
<dbReference type="InterPro" id="IPR017941">
    <property type="entry name" value="Rieske_2Fe-2S"/>
</dbReference>